<evidence type="ECO:0000256" key="3">
    <source>
        <dbReference type="ARBA" id="ARBA00015702"/>
    </source>
</evidence>
<dbReference type="InterPro" id="IPR007699">
    <property type="entry name" value="SGS_dom"/>
</dbReference>
<feature type="domain" description="SGS" evidence="11">
    <location>
        <begin position="154"/>
        <end position="235"/>
    </location>
</feature>
<dbReference type="PANTHER" id="PTHR13164:SF3">
    <property type="entry name" value="CALCYCLIN-BINDING PROTEIN"/>
    <property type="match status" value="1"/>
</dbReference>
<dbReference type="EnsemblMetazoa" id="XM_021039497.2">
    <property type="protein sequence ID" value="XP_020895156.1"/>
    <property type="gene ID" value="LOC110234139"/>
</dbReference>
<dbReference type="InterPro" id="IPR037201">
    <property type="entry name" value="CacyBP_N"/>
</dbReference>
<feature type="region of interest" description="Disordered" evidence="10">
    <location>
        <begin position="45"/>
        <end position="64"/>
    </location>
</feature>
<evidence type="ECO:0000256" key="4">
    <source>
        <dbReference type="ARBA" id="ARBA00022490"/>
    </source>
</evidence>
<evidence type="ECO:0000256" key="8">
    <source>
        <dbReference type="ARBA" id="ARBA00023242"/>
    </source>
</evidence>
<dbReference type="Gene3D" id="2.60.40.790">
    <property type="match status" value="1"/>
</dbReference>
<evidence type="ECO:0000256" key="9">
    <source>
        <dbReference type="ARBA" id="ARBA00025145"/>
    </source>
</evidence>
<evidence type="ECO:0000313" key="13">
    <source>
        <dbReference type="EnsemblMetazoa" id="XP_020895156.1"/>
    </source>
</evidence>
<keyword evidence="8" id="KW-0539">Nucleus</keyword>
<dbReference type="Gene3D" id="4.10.860.10">
    <property type="entry name" value="UVR domain"/>
    <property type="match status" value="1"/>
</dbReference>
<dbReference type="InterPro" id="IPR008978">
    <property type="entry name" value="HSP20-like_chaperone"/>
</dbReference>
<dbReference type="PANTHER" id="PTHR13164">
    <property type="entry name" value="CALICYLIN BINDING PROTEIN"/>
    <property type="match status" value="1"/>
</dbReference>
<dbReference type="FunFam" id="2.60.40.790:FF:000040">
    <property type="entry name" value="Calcyclin binding protein"/>
    <property type="match status" value="1"/>
</dbReference>
<dbReference type="Pfam" id="PF04969">
    <property type="entry name" value="CS"/>
    <property type="match status" value="1"/>
</dbReference>
<dbReference type="RefSeq" id="XP_020895156.1">
    <property type="nucleotide sequence ID" value="XM_021039497.2"/>
</dbReference>
<keyword evidence="4" id="KW-0963">Cytoplasm</keyword>
<dbReference type="GeneID" id="110234139"/>
<evidence type="ECO:0000259" key="11">
    <source>
        <dbReference type="PROSITE" id="PS51048"/>
    </source>
</evidence>
<protein>
    <recommendedName>
        <fullName evidence="3">Calcyclin-binding protein</fullName>
    </recommendedName>
</protein>
<dbReference type="Proteomes" id="UP000887567">
    <property type="component" value="Unplaced"/>
</dbReference>
<keyword evidence="6" id="KW-0833">Ubl conjugation pathway</keyword>
<evidence type="ECO:0000256" key="7">
    <source>
        <dbReference type="ARBA" id="ARBA00022990"/>
    </source>
</evidence>
<dbReference type="InterPro" id="IPR037893">
    <property type="entry name" value="CS_CacyBP"/>
</dbReference>
<dbReference type="PROSITE" id="PS51048">
    <property type="entry name" value="SGS"/>
    <property type="match status" value="1"/>
</dbReference>
<keyword evidence="5" id="KW-0597">Phosphoprotein</keyword>
<evidence type="ECO:0000256" key="10">
    <source>
        <dbReference type="SAM" id="MobiDB-lite"/>
    </source>
</evidence>
<dbReference type="AlphaFoldDB" id="A0A913WWL7"/>
<name>A0A913WWL7_EXADI</name>
<dbReference type="InterPro" id="IPR007052">
    <property type="entry name" value="CS_dom"/>
</dbReference>
<evidence type="ECO:0000259" key="12">
    <source>
        <dbReference type="PROSITE" id="PS51203"/>
    </source>
</evidence>
<keyword evidence="14" id="KW-1185">Reference proteome</keyword>
<evidence type="ECO:0000313" key="14">
    <source>
        <dbReference type="Proteomes" id="UP000887567"/>
    </source>
</evidence>
<dbReference type="SUPFAM" id="SSF49764">
    <property type="entry name" value="HSP20-like chaperones"/>
    <property type="match status" value="1"/>
</dbReference>
<dbReference type="OrthoDB" id="164025at2759"/>
<sequence length="235" mass="26511">MASLDDLQKDAEEIRQFISTSQRPRVKEVLQRELLTVEQEISLQIHQNATHPEGKEEEAKQPAAEAKVTKVPLYTKSISSYGWDQSDKFVKIYITLPGVESLPKEKITSKFTKNSVEVVAHELDGKNHQLKIMKLCHNIVVGESYTKVKTGNLVVMMKKEKIKQTWEDVVVKAKDTSPLKSGADDPDKDPQKAIMDMMKKMYDEGDDDMKKTINKAWSESMNKVGTGEGLNMSGL</sequence>
<dbReference type="SUPFAM" id="SSF140106">
    <property type="entry name" value="Calcyclin-binding protein-like"/>
    <property type="match status" value="1"/>
</dbReference>
<evidence type="ECO:0000256" key="1">
    <source>
        <dbReference type="ARBA" id="ARBA00004123"/>
    </source>
</evidence>
<dbReference type="GO" id="GO:0005737">
    <property type="term" value="C:cytoplasm"/>
    <property type="evidence" value="ECO:0007669"/>
    <property type="project" value="UniProtKB-SubCell"/>
</dbReference>
<reference evidence="13" key="1">
    <citation type="submission" date="2022-11" db="UniProtKB">
        <authorList>
            <consortium name="EnsemblMetazoa"/>
        </authorList>
    </citation>
    <scope>IDENTIFICATION</scope>
</reference>
<accession>A0A913WWL7</accession>
<dbReference type="GO" id="GO:0005634">
    <property type="term" value="C:nucleus"/>
    <property type="evidence" value="ECO:0007669"/>
    <property type="project" value="UniProtKB-SubCell"/>
</dbReference>
<dbReference type="GO" id="GO:0015631">
    <property type="term" value="F:tubulin binding"/>
    <property type="evidence" value="ECO:0007669"/>
    <property type="project" value="InterPro"/>
</dbReference>
<organism evidence="13 14">
    <name type="scientific">Exaiptasia diaphana</name>
    <name type="common">Tropical sea anemone</name>
    <name type="synonym">Aiptasia pulchella</name>
    <dbReference type="NCBI Taxonomy" id="2652724"/>
    <lineage>
        <taxon>Eukaryota</taxon>
        <taxon>Metazoa</taxon>
        <taxon>Cnidaria</taxon>
        <taxon>Anthozoa</taxon>
        <taxon>Hexacorallia</taxon>
        <taxon>Actiniaria</taxon>
        <taxon>Aiptasiidae</taxon>
        <taxon>Exaiptasia</taxon>
    </lineage>
</organism>
<evidence type="ECO:0000256" key="5">
    <source>
        <dbReference type="ARBA" id="ARBA00022553"/>
    </source>
</evidence>
<keyword evidence="7" id="KW-0007">Acetylation</keyword>
<evidence type="ECO:0000256" key="6">
    <source>
        <dbReference type="ARBA" id="ARBA00022786"/>
    </source>
</evidence>
<dbReference type="OMA" id="YGWDQSA"/>
<dbReference type="InterPro" id="IPR052289">
    <property type="entry name" value="Calcyclin-binding_UBL-bridge"/>
</dbReference>
<dbReference type="KEGG" id="epa:110234139"/>
<dbReference type="GO" id="GO:0044548">
    <property type="term" value="F:S100 protein binding"/>
    <property type="evidence" value="ECO:0007669"/>
    <property type="project" value="InterPro"/>
</dbReference>
<comment type="subcellular location">
    <subcellularLocation>
        <location evidence="2">Cytoplasm</location>
    </subcellularLocation>
    <subcellularLocation>
        <location evidence="1">Nucleus</location>
    </subcellularLocation>
</comment>
<proteinExistence type="predicted"/>
<comment type="function">
    <text evidence="9">May be involved in calcium-dependent ubiquitination and subsequent proteasomal degradation of target proteins. Probably serves as a molecular bridge in ubiquitin E3 complexes. Participates in the ubiquitin-mediated degradation of beta-catenin (CTNNB1).</text>
</comment>
<dbReference type="CDD" id="cd06468">
    <property type="entry name" value="p23_CacyBP"/>
    <property type="match status" value="1"/>
</dbReference>
<dbReference type="GO" id="GO:0031625">
    <property type="term" value="F:ubiquitin protein ligase binding"/>
    <property type="evidence" value="ECO:0007669"/>
    <property type="project" value="InterPro"/>
</dbReference>
<evidence type="ECO:0000256" key="2">
    <source>
        <dbReference type="ARBA" id="ARBA00004496"/>
    </source>
</evidence>
<dbReference type="Pfam" id="PF09032">
    <property type="entry name" value="Siah-Interact_N"/>
    <property type="match status" value="1"/>
</dbReference>
<dbReference type="PROSITE" id="PS51203">
    <property type="entry name" value="CS"/>
    <property type="match status" value="1"/>
</dbReference>
<dbReference type="InterPro" id="IPR015120">
    <property type="entry name" value="Siah-Interact_N"/>
</dbReference>
<feature type="domain" description="CS" evidence="12">
    <location>
        <begin position="76"/>
        <end position="170"/>
    </location>
</feature>